<gene>
    <name evidence="2" type="primary">LOC107786396</name>
</gene>
<dbReference type="Proteomes" id="UP000790787">
    <property type="component" value="Chromosome 9"/>
</dbReference>
<organism evidence="1 2">
    <name type="scientific">Nicotiana tabacum</name>
    <name type="common">Common tobacco</name>
    <dbReference type="NCBI Taxonomy" id="4097"/>
    <lineage>
        <taxon>Eukaryota</taxon>
        <taxon>Viridiplantae</taxon>
        <taxon>Streptophyta</taxon>
        <taxon>Embryophyta</taxon>
        <taxon>Tracheophyta</taxon>
        <taxon>Spermatophyta</taxon>
        <taxon>Magnoliopsida</taxon>
        <taxon>eudicotyledons</taxon>
        <taxon>Gunneridae</taxon>
        <taxon>Pentapetalae</taxon>
        <taxon>asterids</taxon>
        <taxon>lamiids</taxon>
        <taxon>Solanales</taxon>
        <taxon>Solanaceae</taxon>
        <taxon>Nicotianoideae</taxon>
        <taxon>Nicotianeae</taxon>
        <taxon>Nicotiana</taxon>
    </lineage>
</organism>
<dbReference type="RefSeq" id="XP_075077778.1">
    <property type="nucleotide sequence ID" value="XM_075221677.1"/>
</dbReference>
<evidence type="ECO:0000313" key="2">
    <source>
        <dbReference type="RefSeq" id="XP_075077778.1"/>
    </source>
</evidence>
<sequence>MDAFEELKRAVERVEIVDAHAHNIVALDSTVPFLSCFSGDILSDSPHTLDFKRSLNEICELYGSSLSLDSVQESRGRLGLASSAAICFKAARIAALLIDDGIKLDKTLDIKWHESLVPTVGRILQVEHVAEKILEQGSKGTSWTLGSFMEIFTKELKSEAKNIVAFKSIVAYRSGLAINIEVTVKEAEEGLNDILCAGKPVRVSNKSFVDYIFMNALEVAQNYDLPMQIDTGFGDKDLDLRPANPLNLRNLLEDKRFTKNRLVLLHASFPFLKEASYLSSVYPQVYLDFGLTIPKFSFHGMVSSVKEILELAPMNKVMISTGGIAFAESFYLGAKKAREVVFDVVWDVWVDSDVSIAEAVAAVKDIFAENAKQFYKLDVSKRYSDVKPQPLSPSFQKEELNGPLTDVSLVRIIWLDFSAQHRCRAVPQQRFYSSVKMHGLGLTVECMRLSSITDNLCEENSLSPSGEVRIVPDVSTKCRLPWVRNQEMVLVDMLTEPGKAWQYCPKDVLRRFSTILEDEFGLVMNVGIEVEFYLLKSVIKDGKETWAAIDRSSYCSTAAIDVASSVLEEVFVSLQSLNIIVEQLHSEAGKGQFEIVLGYTDCRRAANNLIITHEIIKGIARKHGLLASFMPRYYYDNVYPWYDEYSKDDVGSGSHLHISLSKNGENVFMASIEPNRYGMTKIGESFMAGVLDHLRSICVFTMPIENSYERLMPKSWNSSYLCWGLECKELTIRACCPPGAPDGVVTNFEIKTFDGSANPHLGLACIIIAGIDGLRRNLPIPDPVEPEADVFDHNDDNDDIRVPASLRCSIIHIFSDEWFKEMLGENFLITRRGICSEEIGHYMMGRDEKYVHCVFNY</sequence>
<protein>
    <submittedName>
        <fullName evidence="2">Protein fluG</fullName>
    </submittedName>
</protein>
<keyword evidence="1" id="KW-1185">Reference proteome</keyword>
<evidence type="ECO:0000313" key="1">
    <source>
        <dbReference type="Proteomes" id="UP000790787"/>
    </source>
</evidence>
<name>A0AC58RYF6_TOBAC</name>
<accession>A0AC58RYF6</accession>
<reference evidence="1" key="1">
    <citation type="journal article" date="2014" name="Nat. Commun.">
        <title>The tobacco genome sequence and its comparison with those of tomato and potato.</title>
        <authorList>
            <person name="Sierro N."/>
            <person name="Battey J.N."/>
            <person name="Ouadi S."/>
            <person name="Bakaher N."/>
            <person name="Bovet L."/>
            <person name="Willig A."/>
            <person name="Goepfert S."/>
            <person name="Peitsch M.C."/>
            <person name="Ivanov N.V."/>
        </authorList>
    </citation>
    <scope>NUCLEOTIDE SEQUENCE [LARGE SCALE GENOMIC DNA]</scope>
</reference>
<reference evidence="2" key="2">
    <citation type="submission" date="2025-08" db="UniProtKB">
        <authorList>
            <consortium name="RefSeq"/>
        </authorList>
    </citation>
    <scope>IDENTIFICATION</scope>
    <source>
        <tissue evidence="2">Leaf</tissue>
    </source>
</reference>
<proteinExistence type="predicted"/>